<reference evidence="2 3" key="1">
    <citation type="journal article" date="2019" name="Commun. Biol.">
        <title>The bagworm genome reveals a unique fibroin gene that provides high tensile strength.</title>
        <authorList>
            <person name="Kono N."/>
            <person name="Nakamura H."/>
            <person name="Ohtoshi R."/>
            <person name="Tomita M."/>
            <person name="Numata K."/>
            <person name="Arakawa K."/>
        </authorList>
    </citation>
    <scope>NUCLEOTIDE SEQUENCE [LARGE SCALE GENOMIC DNA]</scope>
</reference>
<evidence type="ECO:0000313" key="2">
    <source>
        <dbReference type="EMBL" id="GBP38370.1"/>
    </source>
</evidence>
<dbReference type="OrthoDB" id="7251278at2759"/>
<comment type="caution">
    <text evidence="2">The sequence shown here is derived from an EMBL/GenBank/DDBJ whole genome shotgun (WGS) entry which is preliminary data.</text>
</comment>
<organism evidence="2 3">
    <name type="scientific">Eumeta variegata</name>
    <name type="common">Bagworm moth</name>
    <name type="synonym">Eumeta japonica</name>
    <dbReference type="NCBI Taxonomy" id="151549"/>
    <lineage>
        <taxon>Eukaryota</taxon>
        <taxon>Metazoa</taxon>
        <taxon>Ecdysozoa</taxon>
        <taxon>Arthropoda</taxon>
        <taxon>Hexapoda</taxon>
        <taxon>Insecta</taxon>
        <taxon>Pterygota</taxon>
        <taxon>Neoptera</taxon>
        <taxon>Endopterygota</taxon>
        <taxon>Lepidoptera</taxon>
        <taxon>Glossata</taxon>
        <taxon>Ditrysia</taxon>
        <taxon>Tineoidea</taxon>
        <taxon>Psychidae</taxon>
        <taxon>Oiketicinae</taxon>
        <taxon>Eumeta</taxon>
    </lineage>
</organism>
<dbReference type="EMBL" id="BGZK01000347">
    <property type="protein sequence ID" value="GBP38370.1"/>
    <property type="molecule type" value="Genomic_DNA"/>
</dbReference>
<dbReference type="Proteomes" id="UP000299102">
    <property type="component" value="Unassembled WGS sequence"/>
</dbReference>
<dbReference type="AlphaFoldDB" id="A0A4C1VIG2"/>
<protein>
    <submittedName>
        <fullName evidence="2">Uncharacterized protein</fullName>
    </submittedName>
</protein>
<accession>A0A4C1VIG2</accession>
<feature type="region of interest" description="Disordered" evidence="1">
    <location>
        <begin position="21"/>
        <end position="44"/>
    </location>
</feature>
<name>A0A4C1VIG2_EUMVA</name>
<proteinExistence type="predicted"/>
<sequence>MYDICVAYKSGNLSLDEYDAHEKRKDGARNEKEQDKEKAKSEHGSEVVAFTVALRPVNENSGDQLPPRIYYSLSIDLSSIIYPVLNQEADNALVTTPESGVSMGKSRIRAKGEEIAIRLTDGRRARVIMAYVRCQEEIGNVTEDYKEDGSEEQATEEPKKKACTIWCWIQKIVLFVVQQLLNDN</sequence>
<gene>
    <name evidence="2" type="ORF">EVAR_36323_1</name>
</gene>
<keyword evidence="3" id="KW-1185">Reference proteome</keyword>
<evidence type="ECO:0000256" key="1">
    <source>
        <dbReference type="SAM" id="MobiDB-lite"/>
    </source>
</evidence>
<evidence type="ECO:0000313" key="3">
    <source>
        <dbReference type="Proteomes" id="UP000299102"/>
    </source>
</evidence>